<gene>
    <name evidence="4" type="ORF">BaRGS_00011565</name>
</gene>
<dbReference type="Gene3D" id="3.40.50.1240">
    <property type="entry name" value="Phosphoglycerate mutase-like"/>
    <property type="match status" value="2"/>
</dbReference>
<dbReference type="InterPro" id="IPR013078">
    <property type="entry name" value="His_Pase_superF_clade-1"/>
</dbReference>
<name>A0ABD0LD40_9CAEN</name>
<feature type="binding site" evidence="2">
    <location>
        <position position="60"/>
    </location>
    <ligand>
        <name>substrate</name>
    </ligand>
</feature>
<dbReference type="AlphaFoldDB" id="A0ABD0LD40"/>
<accession>A0ABD0LD40</accession>
<dbReference type="Proteomes" id="UP001519460">
    <property type="component" value="Unassembled WGS sequence"/>
</dbReference>
<dbReference type="EMBL" id="JACVVK020000060">
    <property type="protein sequence ID" value="KAK7497271.1"/>
    <property type="molecule type" value="Genomic_DNA"/>
</dbReference>
<dbReference type="InterPro" id="IPR051695">
    <property type="entry name" value="Phosphoglycerate_Mutase"/>
</dbReference>
<evidence type="ECO:0000313" key="5">
    <source>
        <dbReference type="Proteomes" id="UP001519460"/>
    </source>
</evidence>
<organism evidence="4 5">
    <name type="scientific">Batillaria attramentaria</name>
    <dbReference type="NCBI Taxonomy" id="370345"/>
    <lineage>
        <taxon>Eukaryota</taxon>
        <taxon>Metazoa</taxon>
        <taxon>Spiralia</taxon>
        <taxon>Lophotrochozoa</taxon>
        <taxon>Mollusca</taxon>
        <taxon>Gastropoda</taxon>
        <taxon>Caenogastropoda</taxon>
        <taxon>Sorbeoconcha</taxon>
        <taxon>Cerithioidea</taxon>
        <taxon>Batillariidae</taxon>
        <taxon>Batillaria</taxon>
    </lineage>
</organism>
<evidence type="ECO:0000256" key="3">
    <source>
        <dbReference type="SAM" id="MobiDB-lite"/>
    </source>
</evidence>
<dbReference type="CDD" id="cd07067">
    <property type="entry name" value="HP_PGM_like"/>
    <property type="match status" value="1"/>
</dbReference>
<keyword evidence="5" id="KW-1185">Reference proteome</keyword>
<proteinExistence type="predicted"/>
<comment type="caution">
    <text evidence="4">The sequence shown here is derived from an EMBL/GenBank/DDBJ whole genome shotgun (WGS) entry which is preliminary data.</text>
</comment>
<dbReference type="SMART" id="SM00855">
    <property type="entry name" value="PGAM"/>
    <property type="match status" value="1"/>
</dbReference>
<dbReference type="GO" id="GO:0016787">
    <property type="term" value="F:hydrolase activity"/>
    <property type="evidence" value="ECO:0007669"/>
    <property type="project" value="UniProtKB-KW"/>
</dbReference>
<evidence type="ECO:0000256" key="2">
    <source>
        <dbReference type="PIRSR" id="PIRSR613078-2"/>
    </source>
</evidence>
<feature type="compositionally biased region" description="Low complexity" evidence="3">
    <location>
        <begin position="257"/>
        <end position="280"/>
    </location>
</feature>
<dbReference type="Pfam" id="PF00300">
    <property type="entry name" value="His_Phos_1"/>
    <property type="match status" value="1"/>
</dbReference>
<protein>
    <submittedName>
        <fullName evidence="4">Uncharacterized protein</fullName>
    </submittedName>
</protein>
<dbReference type="SUPFAM" id="SSF53254">
    <property type="entry name" value="Phosphoglycerate mutase-like"/>
    <property type="match status" value="1"/>
</dbReference>
<keyword evidence="1" id="KW-0378">Hydrolase</keyword>
<dbReference type="InterPro" id="IPR029033">
    <property type="entry name" value="His_PPase_superfam"/>
</dbReference>
<feature type="region of interest" description="Disordered" evidence="3">
    <location>
        <begin position="257"/>
        <end position="322"/>
    </location>
</feature>
<evidence type="ECO:0000256" key="1">
    <source>
        <dbReference type="ARBA" id="ARBA00022801"/>
    </source>
</evidence>
<dbReference type="PANTHER" id="PTHR46517:SF1">
    <property type="entry name" value="FRUCTOSE-2,6-BISPHOSPHATASE TIGAR"/>
    <property type="match status" value="1"/>
</dbReference>
<evidence type="ECO:0000313" key="4">
    <source>
        <dbReference type="EMBL" id="KAK7497271.1"/>
    </source>
</evidence>
<dbReference type="PANTHER" id="PTHR46517">
    <property type="entry name" value="FRUCTOSE-2,6-BISPHOSPHATASE TIGAR"/>
    <property type="match status" value="1"/>
</dbReference>
<sequence length="519" mass="56812">MFYGGCFSFFSGETAANKDMIIQGHTDVPLSDKGLEQARLVASRLKHEHFTHIFASDLKRASQTAQAIAEANTACSCSVRLDSRLRERKFGVFEGRTFKDLTAAAKNSKVHWADFTPDGAETFQNVRDRARQFFRELCELMEHEGSTVDGEYRPASIKAKRQLDAGVSNGSTEREPEAPRISISQNNAECTINHRQSSECKTELQNLNHGSSLASHRQHPCPVEEDIASKRPRTGTDSQLPMVAEIDQVLGVMPADLSPSSMARSNSLSSSSGCSSLQDSVECQEADPDLPTPTEEYERDTDSNDTGFGRPRSLGRGGQDLPTNRAVKNFESVCIISQDRGGASSSVDCLHYTHVDNGRPEFCLPAVQLFDGANQNWVCDRDSEATPVFTSSQAHSQQMCPNVSLSPLLEHRISSISSVSSGRNSSFDDADIIPMAAGEVLVVSHGGLLKELVTHFIEDFQCKVPGGKSHALRICPNTGVSRFMVTLSEPDFKPTVTCLFIHDKDHLRSMSDVQIPLGV</sequence>
<reference evidence="4 5" key="1">
    <citation type="journal article" date="2023" name="Sci. Data">
        <title>Genome assembly of the Korean intertidal mud-creeper Batillaria attramentaria.</title>
        <authorList>
            <person name="Patra A.K."/>
            <person name="Ho P.T."/>
            <person name="Jun S."/>
            <person name="Lee S.J."/>
            <person name="Kim Y."/>
            <person name="Won Y.J."/>
        </authorList>
    </citation>
    <scope>NUCLEOTIDE SEQUENCE [LARGE SCALE GENOMIC DNA]</scope>
    <source>
        <strain evidence="4">Wonlab-2016</strain>
    </source>
</reference>